<proteinExistence type="predicted"/>
<accession>A0A066Y1M0</accession>
<feature type="region of interest" description="Disordered" evidence="1">
    <location>
        <begin position="1"/>
        <end position="62"/>
    </location>
</feature>
<feature type="compositionally biased region" description="Low complexity" evidence="1">
    <location>
        <begin position="26"/>
        <end position="45"/>
    </location>
</feature>
<reference evidence="3" key="1">
    <citation type="journal article" date="2014" name="Genome Announc.">
        <title>Draft genome sequence of Colletotrichum sublineola, a destructive pathogen of cultivated sorghum.</title>
        <authorList>
            <person name="Baroncelli R."/>
            <person name="Sanz-Martin J.M."/>
            <person name="Rech G.E."/>
            <person name="Sukno S.A."/>
            <person name="Thon M.R."/>
        </authorList>
    </citation>
    <scope>NUCLEOTIDE SEQUENCE [LARGE SCALE GENOMIC DNA]</scope>
    <source>
        <strain evidence="3">TX430BB</strain>
    </source>
</reference>
<evidence type="ECO:0000256" key="1">
    <source>
        <dbReference type="SAM" id="MobiDB-lite"/>
    </source>
</evidence>
<dbReference type="EMBL" id="JMSE01000051">
    <property type="protein sequence ID" value="KDN72100.1"/>
    <property type="molecule type" value="Genomic_DNA"/>
</dbReference>
<name>A0A066Y1M0_COLSU</name>
<keyword evidence="3" id="KW-1185">Reference proteome</keyword>
<dbReference type="AlphaFoldDB" id="A0A066Y1M0"/>
<sequence length="112" mass="12949">MAGQKPGQRPFQHPQFAHPHQPPHSHPQFAYPHPQFQQQHHGTPPGHQPPTQSPRLPDQYKQKMDEYYKSIHLPDIKQLLEQFVIVNRRNAEEAGVDAANAILQDQKVMRSL</sequence>
<protein>
    <submittedName>
        <fullName evidence="2">Uncharacterized protein</fullName>
    </submittedName>
</protein>
<evidence type="ECO:0000313" key="2">
    <source>
        <dbReference type="EMBL" id="KDN72100.1"/>
    </source>
</evidence>
<gene>
    <name evidence="2" type="ORF">CSUB01_12409</name>
</gene>
<dbReference type="Proteomes" id="UP000027238">
    <property type="component" value="Unassembled WGS sequence"/>
</dbReference>
<dbReference type="HOGENOM" id="CLU_142959_0_0_1"/>
<organism evidence="2 3">
    <name type="scientific">Colletotrichum sublineola</name>
    <name type="common">Sorghum anthracnose fungus</name>
    <dbReference type="NCBI Taxonomy" id="1173701"/>
    <lineage>
        <taxon>Eukaryota</taxon>
        <taxon>Fungi</taxon>
        <taxon>Dikarya</taxon>
        <taxon>Ascomycota</taxon>
        <taxon>Pezizomycotina</taxon>
        <taxon>Sordariomycetes</taxon>
        <taxon>Hypocreomycetidae</taxon>
        <taxon>Glomerellales</taxon>
        <taxon>Glomerellaceae</taxon>
        <taxon>Colletotrichum</taxon>
        <taxon>Colletotrichum graminicola species complex</taxon>
    </lineage>
</organism>
<comment type="caution">
    <text evidence="2">The sequence shown here is derived from an EMBL/GenBank/DDBJ whole genome shotgun (WGS) entry which is preliminary data.</text>
</comment>
<feature type="non-terminal residue" evidence="2">
    <location>
        <position position="112"/>
    </location>
</feature>
<feature type="compositionally biased region" description="Low complexity" evidence="1">
    <location>
        <begin position="8"/>
        <end position="19"/>
    </location>
</feature>
<evidence type="ECO:0000313" key="3">
    <source>
        <dbReference type="Proteomes" id="UP000027238"/>
    </source>
</evidence>